<evidence type="ECO:0000313" key="3">
    <source>
        <dbReference type="EMBL" id="KAK2174655.1"/>
    </source>
</evidence>
<accession>A0AAD9NLQ6</accession>
<dbReference type="GO" id="GO:0005929">
    <property type="term" value="C:cilium"/>
    <property type="evidence" value="ECO:0007669"/>
    <property type="project" value="TreeGrafter"/>
</dbReference>
<feature type="transmembrane region" description="Helical" evidence="1">
    <location>
        <begin position="298"/>
        <end position="316"/>
    </location>
</feature>
<dbReference type="PROSITE" id="PS51352">
    <property type="entry name" value="THIOREDOXIN_2"/>
    <property type="match status" value="1"/>
</dbReference>
<dbReference type="Proteomes" id="UP001209878">
    <property type="component" value="Unassembled WGS sequence"/>
</dbReference>
<dbReference type="AlphaFoldDB" id="A0AAD9NLQ6"/>
<name>A0AAD9NLQ6_RIDPI</name>
<keyword evidence="1" id="KW-1133">Transmembrane helix</keyword>
<gene>
    <name evidence="3" type="ORF">NP493_786g01000</name>
</gene>
<keyword evidence="1" id="KW-0812">Transmembrane</keyword>
<dbReference type="PANTHER" id="PTHR14684:SF2">
    <property type="entry name" value="THIOREDOXIN DOMAIN-CONTAINING PROTEIN 15"/>
    <property type="match status" value="1"/>
</dbReference>
<dbReference type="InterPro" id="IPR013766">
    <property type="entry name" value="Thioredoxin_domain"/>
</dbReference>
<sequence length="339" mass="37826">MAFVCLLTDVAGDIGRTPGTKVTKAEFVEIITRTRHARTRAVWQSRYRPSQGMPGDVRGFKDDIEPVGEENISQALDLLHVGVMGGERQCLRLDTSDQCCRTITFWDVVVDGRSTEDFLLMSEALASHNMSQYMWVSFNETHVTPPARRFKCVPRNVTQQRVRIVTSAELVQMLGPKNESRGYCAVVMFYAPWCVFCARVAPHYNALARAFPQLDVLAIDAMHFSNLNSRFGTVAVPSILLFHNSKAVSRFNGTLRILDNLVSFVTNVTGLEPNISVGVLPDDYNGPLASNPTASPDYLLWLAWSFTITFFAVVLIRSTVVTHLVKSVLSFGQEHQAIH</sequence>
<dbReference type="SUPFAM" id="SSF52833">
    <property type="entry name" value="Thioredoxin-like"/>
    <property type="match status" value="1"/>
</dbReference>
<feature type="domain" description="Thioredoxin" evidence="2">
    <location>
        <begin position="141"/>
        <end position="270"/>
    </location>
</feature>
<organism evidence="3 4">
    <name type="scientific">Ridgeia piscesae</name>
    <name type="common">Tubeworm</name>
    <dbReference type="NCBI Taxonomy" id="27915"/>
    <lineage>
        <taxon>Eukaryota</taxon>
        <taxon>Metazoa</taxon>
        <taxon>Spiralia</taxon>
        <taxon>Lophotrochozoa</taxon>
        <taxon>Annelida</taxon>
        <taxon>Polychaeta</taxon>
        <taxon>Sedentaria</taxon>
        <taxon>Canalipalpata</taxon>
        <taxon>Sabellida</taxon>
        <taxon>Siboglinidae</taxon>
        <taxon>Ridgeia</taxon>
    </lineage>
</organism>
<comment type="caution">
    <text evidence="3">The sequence shown here is derived from an EMBL/GenBank/DDBJ whole genome shotgun (WGS) entry which is preliminary data.</text>
</comment>
<dbReference type="PANTHER" id="PTHR14684">
    <property type="entry name" value="THIOREDOXIN DOMAIN-CONTAINING PROTEIN 15"/>
    <property type="match status" value="1"/>
</dbReference>
<evidence type="ECO:0000256" key="1">
    <source>
        <dbReference type="SAM" id="Phobius"/>
    </source>
</evidence>
<evidence type="ECO:0000313" key="4">
    <source>
        <dbReference type="Proteomes" id="UP001209878"/>
    </source>
</evidence>
<protein>
    <recommendedName>
        <fullName evidence="2">Thioredoxin domain-containing protein</fullName>
    </recommendedName>
</protein>
<keyword evidence="4" id="KW-1185">Reference proteome</keyword>
<keyword evidence="1" id="KW-0472">Membrane</keyword>
<dbReference type="InterPro" id="IPR042418">
    <property type="entry name" value="TXNDC15"/>
</dbReference>
<dbReference type="EMBL" id="JAODUO010000785">
    <property type="protein sequence ID" value="KAK2174655.1"/>
    <property type="molecule type" value="Genomic_DNA"/>
</dbReference>
<dbReference type="GO" id="GO:0060271">
    <property type="term" value="P:cilium assembly"/>
    <property type="evidence" value="ECO:0007669"/>
    <property type="project" value="TreeGrafter"/>
</dbReference>
<proteinExistence type="predicted"/>
<dbReference type="InterPro" id="IPR036249">
    <property type="entry name" value="Thioredoxin-like_sf"/>
</dbReference>
<dbReference type="Pfam" id="PF00085">
    <property type="entry name" value="Thioredoxin"/>
    <property type="match status" value="1"/>
</dbReference>
<dbReference type="Gene3D" id="3.40.30.10">
    <property type="entry name" value="Glutaredoxin"/>
    <property type="match status" value="1"/>
</dbReference>
<reference evidence="3" key="1">
    <citation type="journal article" date="2023" name="Mol. Biol. Evol.">
        <title>Third-Generation Sequencing Reveals the Adaptive Role of the Epigenome in Three Deep-Sea Polychaetes.</title>
        <authorList>
            <person name="Perez M."/>
            <person name="Aroh O."/>
            <person name="Sun Y."/>
            <person name="Lan Y."/>
            <person name="Juniper S.K."/>
            <person name="Young C.R."/>
            <person name="Angers B."/>
            <person name="Qian P.Y."/>
        </authorList>
    </citation>
    <scope>NUCLEOTIDE SEQUENCE</scope>
    <source>
        <strain evidence="3">R07B-5</strain>
    </source>
</reference>
<evidence type="ECO:0000259" key="2">
    <source>
        <dbReference type="PROSITE" id="PS51352"/>
    </source>
</evidence>